<keyword evidence="9" id="KW-1185">Reference proteome</keyword>
<sequence length="542" mass="60977">MEPEPSDELKLEEIMTSRENSAESSPMHGFAPVDFDYPMQGVAVGNRMGDSEERLLEEQLENQLKEQKDALHSLNEALSTDPSDPEILLVHEELVQSIKDAEEGLLHLKRARLLLEVDASLHGSKEQLADVEVEPLDLTEIEAESLVDEEYTVGSKCRFRNNDGRWYNGLIVGLEGSEFAKICFRAPTSENMLMCKFFLQQRCRFGSSCRLSHGIDIPVSSLKKYIPMKWDSSLAGSSIWARSDGRAGLWKKAELESWDEKLNMGRVVFRDDGSSAMLGAENIELSEHAEASDEEESYSGSEEFDSSAYEDDSPEGLGFVESTTLQCGVQTETTLFAKWENHTRGIASKMMANMGYREGMGLGASGQGMVNPVPVKVLPPKQSLDNAVKNQTAENEDKKRKKRSRGGKRKREKKFAAAARAAKEEEESRPDVFSLINTQLAVHEETMNNSAGNRQRSKTKREEKKEDRRSLVAYDDEIKELRIQAQKLEEMAQRNRNEKPVYEAAMRKLNETRKAIATAEAAHASASNAVHSKEKEKRWLKF</sequence>
<feature type="zinc finger region" description="C3H1-type" evidence="4">
    <location>
        <begin position="189"/>
        <end position="216"/>
    </location>
</feature>
<dbReference type="Gene3D" id="2.30.30.1190">
    <property type="match status" value="1"/>
</dbReference>
<comment type="caution">
    <text evidence="8">The sequence shown here is derived from an EMBL/GenBank/DDBJ whole genome shotgun (WGS) entry which is preliminary data.</text>
</comment>
<feature type="region of interest" description="Disordered" evidence="5">
    <location>
        <begin position="443"/>
        <end position="469"/>
    </location>
</feature>
<gene>
    <name evidence="8" type="ORF">CQW23_18695</name>
</gene>
<evidence type="ECO:0000256" key="3">
    <source>
        <dbReference type="ARBA" id="ARBA00022833"/>
    </source>
</evidence>
<feature type="region of interest" description="Disordered" evidence="5">
    <location>
        <begin position="286"/>
        <end position="317"/>
    </location>
</feature>
<keyword evidence="1 4" id="KW-0479">Metal-binding</keyword>
<feature type="domain" description="C3H1-type" evidence="6">
    <location>
        <begin position="189"/>
        <end position="216"/>
    </location>
</feature>
<evidence type="ECO:0000256" key="1">
    <source>
        <dbReference type="ARBA" id="ARBA00022723"/>
    </source>
</evidence>
<reference evidence="9" key="2">
    <citation type="journal article" date="2017" name="J. Anim. Genet.">
        <title>Multiple reference genome sequences of hot pepper reveal the massive evolution of plant disease resistance genes by retroduplication.</title>
        <authorList>
            <person name="Kim S."/>
            <person name="Park J."/>
            <person name="Yeom S.-I."/>
            <person name="Kim Y.-M."/>
            <person name="Seo E."/>
            <person name="Kim K.-T."/>
            <person name="Kim M.-S."/>
            <person name="Lee J.M."/>
            <person name="Cheong K."/>
            <person name="Shin H.-S."/>
            <person name="Kim S.-B."/>
            <person name="Han K."/>
            <person name="Lee J."/>
            <person name="Park M."/>
            <person name="Lee H.-A."/>
            <person name="Lee H.-Y."/>
            <person name="Lee Y."/>
            <person name="Oh S."/>
            <person name="Lee J.H."/>
            <person name="Choi E."/>
            <person name="Choi E."/>
            <person name="Lee S.E."/>
            <person name="Jeon J."/>
            <person name="Kim H."/>
            <person name="Choi G."/>
            <person name="Song H."/>
            <person name="Lee J."/>
            <person name="Lee S.-C."/>
            <person name="Kwon J.-K."/>
            <person name="Lee H.-Y."/>
            <person name="Koo N."/>
            <person name="Hong Y."/>
            <person name="Kim R.W."/>
            <person name="Kang W.-H."/>
            <person name="Huh J.H."/>
            <person name="Kang B.-C."/>
            <person name="Yang T.-J."/>
            <person name="Lee Y.-H."/>
            <person name="Bennetzen J.L."/>
            <person name="Choi D."/>
        </authorList>
    </citation>
    <scope>NUCLEOTIDE SEQUENCE [LARGE SCALE GENOMIC DNA]</scope>
    <source>
        <strain evidence="9">cv. PBC81</strain>
    </source>
</reference>
<dbReference type="STRING" id="33114.A0A2G2W3N0"/>
<dbReference type="PANTHER" id="PTHR47650">
    <property type="entry name" value="ZINC FINGER CCCH DOMAIN-CONTAINING PROTEIN 22"/>
    <property type="match status" value="1"/>
</dbReference>
<dbReference type="InterPro" id="IPR000467">
    <property type="entry name" value="G_patch_dom"/>
</dbReference>
<organism evidence="8 9">
    <name type="scientific">Capsicum baccatum</name>
    <name type="common">Peruvian pepper</name>
    <dbReference type="NCBI Taxonomy" id="33114"/>
    <lineage>
        <taxon>Eukaryota</taxon>
        <taxon>Viridiplantae</taxon>
        <taxon>Streptophyta</taxon>
        <taxon>Embryophyta</taxon>
        <taxon>Tracheophyta</taxon>
        <taxon>Spermatophyta</taxon>
        <taxon>Magnoliopsida</taxon>
        <taxon>eudicotyledons</taxon>
        <taxon>Gunneridae</taxon>
        <taxon>Pentapetalae</taxon>
        <taxon>asterids</taxon>
        <taxon>lamiids</taxon>
        <taxon>Solanales</taxon>
        <taxon>Solanaceae</taxon>
        <taxon>Solanoideae</taxon>
        <taxon>Capsiceae</taxon>
        <taxon>Capsicum</taxon>
    </lineage>
</organism>
<keyword evidence="3 4" id="KW-0862">Zinc</keyword>
<evidence type="ECO:0000256" key="2">
    <source>
        <dbReference type="ARBA" id="ARBA00022771"/>
    </source>
</evidence>
<feature type="compositionally biased region" description="Low complexity" evidence="5">
    <location>
        <begin position="520"/>
        <end position="529"/>
    </location>
</feature>
<feature type="compositionally biased region" description="Basic and acidic residues" evidence="5">
    <location>
        <begin position="7"/>
        <end position="16"/>
    </location>
</feature>
<feature type="compositionally biased region" description="Acidic residues" evidence="5">
    <location>
        <begin position="292"/>
        <end position="314"/>
    </location>
</feature>
<dbReference type="EMBL" id="MLFT02000008">
    <property type="protein sequence ID" value="PHT39841.1"/>
    <property type="molecule type" value="Genomic_DNA"/>
</dbReference>
<accession>A0A2G2W3N0</accession>
<dbReference type="SMART" id="SM00443">
    <property type="entry name" value="G_patch"/>
    <property type="match status" value="1"/>
</dbReference>
<keyword evidence="2 4" id="KW-0863">Zinc-finger</keyword>
<proteinExistence type="predicted"/>
<feature type="region of interest" description="Disordered" evidence="5">
    <location>
        <begin position="1"/>
        <end position="33"/>
    </location>
</feature>
<feature type="region of interest" description="Disordered" evidence="5">
    <location>
        <begin position="374"/>
        <end position="413"/>
    </location>
</feature>
<dbReference type="PROSITE" id="PS50174">
    <property type="entry name" value="G_PATCH"/>
    <property type="match status" value="1"/>
</dbReference>
<evidence type="ECO:0000313" key="8">
    <source>
        <dbReference type="EMBL" id="PHT39841.1"/>
    </source>
</evidence>
<dbReference type="Pfam" id="PF18044">
    <property type="entry name" value="zf-CCCH_4"/>
    <property type="match status" value="1"/>
</dbReference>
<evidence type="ECO:0000256" key="4">
    <source>
        <dbReference type="PROSITE-ProRule" id="PRU00723"/>
    </source>
</evidence>
<dbReference type="GO" id="GO:0003676">
    <property type="term" value="F:nucleic acid binding"/>
    <property type="evidence" value="ECO:0007669"/>
    <property type="project" value="InterPro"/>
</dbReference>
<evidence type="ECO:0000313" key="9">
    <source>
        <dbReference type="Proteomes" id="UP000224567"/>
    </source>
</evidence>
<dbReference type="GO" id="GO:0008270">
    <property type="term" value="F:zinc ion binding"/>
    <property type="evidence" value="ECO:0007669"/>
    <property type="project" value="UniProtKB-KW"/>
</dbReference>
<dbReference type="Proteomes" id="UP000224567">
    <property type="component" value="Unassembled WGS sequence"/>
</dbReference>
<protein>
    <submittedName>
        <fullName evidence="8">Zinc finger CCCH domain-containing protein 22</fullName>
    </submittedName>
</protein>
<dbReference type="PROSITE" id="PS50103">
    <property type="entry name" value="ZF_C3H1"/>
    <property type="match status" value="1"/>
</dbReference>
<dbReference type="InterPro" id="IPR041367">
    <property type="entry name" value="Znf-CCCH_4"/>
</dbReference>
<dbReference type="Pfam" id="PF01585">
    <property type="entry name" value="G-patch"/>
    <property type="match status" value="1"/>
</dbReference>
<dbReference type="AlphaFoldDB" id="A0A2G2W3N0"/>
<feature type="domain" description="G-patch" evidence="7">
    <location>
        <begin position="343"/>
        <end position="389"/>
    </location>
</feature>
<dbReference type="InterPro" id="IPR000571">
    <property type="entry name" value="Znf_CCCH"/>
</dbReference>
<feature type="compositionally biased region" description="Basic and acidic residues" evidence="5">
    <location>
        <begin position="460"/>
        <end position="469"/>
    </location>
</feature>
<evidence type="ECO:0000259" key="6">
    <source>
        <dbReference type="PROSITE" id="PS50103"/>
    </source>
</evidence>
<dbReference type="SMART" id="SM00356">
    <property type="entry name" value="ZnF_C3H1"/>
    <property type="match status" value="1"/>
</dbReference>
<dbReference type="OrthoDB" id="4822at2759"/>
<feature type="region of interest" description="Disordered" evidence="5">
    <location>
        <begin position="520"/>
        <end position="542"/>
    </location>
</feature>
<name>A0A2G2W3N0_CAPBA</name>
<evidence type="ECO:0000259" key="7">
    <source>
        <dbReference type="PROSITE" id="PS50174"/>
    </source>
</evidence>
<feature type="compositionally biased region" description="Basic residues" evidence="5">
    <location>
        <begin position="399"/>
        <end position="413"/>
    </location>
</feature>
<dbReference type="PANTHER" id="PTHR47650:SF2">
    <property type="entry name" value="ZINC FINGER CCCH DOMAIN-CONTAINING PROTEIN 22"/>
    <property type="match status" value="1"/>
</dbReference>
<feature type="compositionally biased region" description="Basic and acidic residues" evidence="5">
    <location>
        <begin position="531"/>
        <end position="542"/>
    </location>
</feature>
<feature type="compositionally biased region" description="Polar residues" evidence="5">
    <location>
        <begin position="383"/>
        <end position="393"/>
    </location>
</feature>
<reference evidence="8 9" key="1">
    <citation type="journal article" date="2017" name="Genome Biol.">
        <title>New reference genome sequences of hot pepper reveal the massive evolution of plant disease-resistance genes by retroduplication.</title>
        <authorList>
            <person name="Kim S."/>
            <person name="Park J."/>
            <person name="Yeom S.I."/>
            <person name="Kim Y.M."/>
            <person name="Seo E."/>
            <person name="Kim K.T."/>
            <person name="Kim M.S."/>
            <person name="Lee J.M."/>
            <person name="Cheong K."/>
            <person name="Shin H.S."/>
            <person name="Kim S.B."/>
            <person name="Han K."/>
            <person name="Lee J."/>
            <person name="Park M."/>
            <person name="Lee H.A."/>
            <person name="Lee H.Y."/>
            <person name="Lee Y."/>
            <person name="Oh S."/>
            <person name="Lee J.H."/>
            <person name="Choi E."/>
            <person name="Choi E."/>
            <person name="Lee S.E."/>
            <person name="Jeon J."/>
            <person name="Kim H."/>
            <person name="Choi G."/>
            <person name="Song H."/>
            <person name="Lee J."/>
            <person name="Lee S.C."/>
            <person name="Kwon J.K."/>
            <person name="Lee H.Y."/>
            <person name="Koo N."/>
            <person name="Hong Y."/>
            <person name="Kim R.W."/>
            <person name="Kang W.H."/>
            <person name="Huh J.H."/>
            <person name="Kang B.C."/>
            <person name="Yang T.J."/>
            <person name="Lee Y.H."/>
            <person name="Bennetzen J.L."/>
            <person name="Choi D."/>
        </authorList>
    </citation>
    <scope>NUCLEOTIDE SEQUENCE [LARGE SCALE GENOMIC DNA]</scope>
    <source>
        <strain evidence="9">cv. PBC81</strain>
    </source>
</reference>
<evidence type="ECO:0000256" key="5">
    <source>
        <dbReference type="SAM" id="MobiDB-lite"/>
    </source>
</evidence>